<dbReference type="Pfam" id="PF08661">
    <property type="entry name" value="Rep_fac-A_3"/>
    <property type="match status" value="1"/>
</dbReference>
<name>A0A0D3KBU9_EMIH1</name>
<accession>A0A0D3KBU9</accession>
<comment type="subcellular location">
    <subcellularLocation>
        <location evidence="1">Nucleus</location>
    </subcellularLocation>
</comment>
<dbReference type="KEGG" id="ehx:EMIHUDRAFT_434118"/>
<dbReference type="AlphaFoldDB" id="A0A0D3KBU9"/>
<dbReference type="GO" id="GO:0006281">
    <property type="term" value="P:DNA repair"/>
    <property type="evidence" value="ECO:0007669"/>
    <property type="project" value="InterPro"/>
</dbReference>
<dbReference type="GO" id="GO:0006260">
    <property type="term" value="P:DNA replication"/>
    <property type="evidence" value="ECO:0007669"/>
    <property type="project" value="InterPro"/>
</dbReference>
<evidence type="ECO:0000256" key="2">
    <source>
        <dbReference type="ARBA" id="ARBA00009761"/>
    </source>
</evidence>
<evidence type="ECO:0008006" key="6">
    <source>
        <dbReference type="Google" id="ProtNLM"/>
    </source>
</evidence>
<dbReference type="GO" id="GO:0003677">
    <property type="term" value="F:DNA binding"/>
    <property type="evidence" value="ECO:0007669"/>
    <property type="project" value="InterPro"/>
</dbReference>
<dbReference type="InterPro" id="IPR012340">
    <property type="entry name" value="NA-bd_OB-fold"/>
</dbReference>
<evidence type="ECO:0000256" key="3">
    <source>
        <dbReference type="ARBA" id="ARBA00023242"/>
    </source>
</evidence>
<dbReference type="Gene3D" id="2.40.50.140">
    <property type="entry name" value="Nucleic acid-binding proteins"/>
    <property type="match status" value="1"/>
</dbReference>
<evidence type="ECO:0000313" key="5">
    <source>
        <dbReference type="Proteomes" id="UP000013827"/>
    </source>
</evidence>
<sequence>MPPTPRVDATDYHSGQHSGRMVRVTGKLLSVEGDRAQLEMSGGGAPAAVVFNDASLAAEFDASLVGSGHFEVIGTLQGDATLQAAQVVNPGHKLRHGHVRRDALRLEAIPTHVRLGH</sequence>
<proteinExistence type="inferred from homology"/>
<dbReference type="GeneID" id="17278505"/>
<dbReference type="Proteomes" id="UP000013827">
    <property type="component" value="Unassembled WGS sequence"/>
</dbReference>
<dbReference type="GO" id="GO:0006310">
    <property type="term" value="P:DNA recombination"/>
    <property type="evidence" value="ECO:0007669"/>
    <property type="project" value="InterPro"/>
</dbReference>
<dbReference type="GO" id="GO:0031981">
    <property type="term" value="C:nuclear lumen"/>
    <property type="evidence" value="ECO:0007669"/>
    <property type="project" value="UniProtKB-ARBA"/>
</dbReference>
<keyword evidence="5" id="KW-1185">Reference proteome</keyword>
<dbReference type="PaxDb" id="2903-EOD33234"/>
<dbReference type="EnsemblProtists" id="EOD33234">
    <property type="protein sequence ID" value="EOD33234"/>
    <property type="gene ID" value="EMIHUDRAFT_434118"/>
</dbReference>
<evidence type="ECO:0000256" key="1">
    <source>
        <dbReference type="ARBA" id="ARBA00004123"/>
    </source>
</evidence>
<protein>
    <recommendedName>
        <fullName evidence="6">OB domain-containing protein</fullName>
    </recommendedName>
</protein>
<comment type="similarity">
    <text evidence="2">Belongs to the replication factor A protein 3 family.</text>
</comment>
<reference evidence="5" key="1">
    <citation type="journal article" date="2013" name="Nature">
        <title>Pan genome of the phytoplankton Emiliania underpins its global distribution.</title>
        <authorList>
            <person name="Read B.A."/>
            <person name="Kegel J."/>
            <person name="Klute M.J."/>
            <person name="Kuo A."/>
            <person name="Lefebvre S.C."/>
            <person name="Maumus F."/>
            <person name="Mayer C."/>
            <person name="Miller J."/>
            <person name="Monier A."/>
            <person name="Salamov A."/>
            <person name="Young J."/>
            <person name="Aguilar M."/>
            <person name="Claverie J.M."/>
            <person name="Frickenhaus S."/>
            <person name="Gonzalez K."/>
            <person name="Herman E.K."/>
            <person name="Lin Y.C."/>
            <person name="Napier J."/>
            <person name="Ogata H."/>
            <person name="Sarno A.F."/>
            <person name="Shmutz J."/>
            <person name="Schroeder D."/>
            <person name="de Vargas C."/>
            <person name="Verret F."/>
            <person name="von Dassow P."/>
            <person name="Valentin K."/>
            <person name="Van de Peer Y."/>
            <person name="Wheeler G."/>
            <person name="Dacks J.B."/>
            <person name="Delwiche C.F."/>
            <person name="Dyhrman S.T."/>
            <person name="Glockner G."/>
            <person name="John U."/>
            <person name="Richards T."/>
            <person name="Worden A.Z."/>
            <person name="Zhang X."/>
            <person name="Grigoriev I.V."/>
            <person name="Allen A.E."/>
            <person name="Bidle K."/>
            <person name="Borodovsky M."/>
            <person name="Bowler C."/>
            <person name="Brownlee C."/>
            <person name="Cock J.M."/>
            <person name="Elias M."/>
            <person name="Gladyshev V.N."/>
            <person name="Groth M."/>
            <person name="Guda C."/>
            <person name="Hadaegh A."/>
            <person name="Iglesias-Rodriguez M.D."/>
            <person name="Jenkins J."/>
            <person name="Jones B.M."/>
            <person name="Lawson T."/>
            <person name="Leese F."/>
            <person name="Lindquist E."/>
            <person name="Lobanov A."/>
            <person name="Lomsadze A."/>
            <person name="Malik S.B."/>
            <person name="Marsh M.E."/>
            <person name="Mackinder L."/>
            <person name="Mock T."/>
            <person name="Mueller-Roeber B."/>
            <person name="Pagarete A."/>
            <person name="Parker M."/>
            <person name="Probert I."/>
            <person name="Quesneville H."/>
            <person name="Raines C."/>
            <person name="Rensing S.A."/>
            <person name="Riano-Pachon D.M."/>
            <person name="Richier S."/>
            <person name="Rokitta S."/>
            <person name="Shiraiwa Y."/>
            <person name="Soanes D.M."/>
            <person name="van der Giezen M."/>
            <person name="Wahlund T.M."/>
            <person name="Williams B."/>
            <person name="Wilson W."/>
            <person name="Wolfe G."/>
            <person name="Wurch L.L."/>
        </authorList>
    </citation>
    <scope>NUCLEOTIDE SEQUENCE</scope>
</reference>
<evidence type="ECO:0000313" key="4">
    <source>
        <dbReference type="EnsemblProtists" id="EOD33234"/>
    </source>
</evidence>
<dbReference type="InterPro" id="IPR013970">
    <property type="entry name" value="Rfa2"/>
</dbReference>
<dbReference type="HOGENOM" id="CLU_2091109_0_0_1"/>
<keyword evidence="3" id="KW-0539">Nucleus</keyword>
<dbReference type="RefSeq" id="XP_005785663.1">
    <property type="nucleotide sequence ID" value="XM_005785606.1"/>
</dbReference>
<organism evidence="4 5">
    <name type="scientific">Emiliania huxleyi (strain CCMP1516)</name>
    <dbReference type="NCBI Taxonomy" id="280463"/>
    <lineage>
        <taxon>Eukaryota</taxon>
        <taxon>Haptista</taxon>
        <taxon>Haptophyta</taxon>
        <taxon>Prymnesiophyceae</taxon>
        <taxon>Isochrysidales</taxon>
        <taxon>Noelaerhabdaceae</taxon>
        <taxon>Emiliania</taxon>
    </lineage>
</organism>
<reference evidence="4" key="2">
    <citation type="submission" date="2024-10" db="UniProtKB">
        <authorList>
            <consortium name="EnsemblProtists"/>
        </authorList>
    </citation>
    <scope>IDENTIFICATION</scope>
</reference>